<evidence type="ECO:0000313" key="3">
    <source>
        <dbReference type="EMBL" id="CAB9503518.1"/>
    </source>
</evidence>
<keyword evidence="4" id="KW-1185">Reference proteome</keyword>
<comment type="caution">
    <text evidence="3">The sequence shown here is derived from an EMBL/GenBank/DDBJ whole genome shotgun (WGS) entry which is preliminary data.</text>
</comment>
<name>A0A9N8HB32_9STRA</name>
<dbReference type="EMBL" id="CAICTM010000167">
    <property type="protein sequence ID" value="CAB9503518.1"/>
    <property type="molecule type" value="Genomic_DNA"/>
</dbReference>
<dbReference type="AlphaFoldDB" id="A0A9N8HB32"/>
<reference evidence="3" key="1">
    <citation type="submission" date="2020-06" db="EMBL/GenBank/DDBJ databases">
        <authorList>
            <consortium name="Plant Systems Biology data submission"/>
        </authorList>
    </citation>
    <scope>NUCLEOTIDE SEQUENCE</scope>
    <source>
        <strain evidence="3">D6</strain>
    </source>
</reference>
<dbReference type="Gene3D" id="1.20.58.80">
    <property type="entry name" value="Phosphotransferase system, lactose/cellobiose-type IIA subunit"/>
    <property type="match status" value="1"/>
</dbReference>
<evidence type="ECO:0000256" key="1">
    <source>
        <dbReference type="SAM" id="MobiDB-lite"/>
    </source>
</evidence>
<feature type="compositionally biased region" description="Polar residues" evidence="1">
    <location>
        <begin position="105"/>
        <end position="125"/>
    </location>
</feature>
<feature type="domain" description="MIT" evidence="2">
    <location>
        <begin position="25"/>
        <end position="90"/>
    </location>
</feature>
<feature type="region of interest" description="Disordered" evidence="1">
    <location>
        <begin position="160"/>
        <end position="181"/>
    </location>
</feature>
<sequence length="206" mass="22528">MAGSAGTGTTMAGTTASDCSVVLVNAIAADQAKDYGTALALYRTAVGLLLTEMEKTRNAAQPQKRRNGNTANQPMKSRVKELLKRAEELQRHLDDEKTRHHETLQRSGASSLAKTSQRRGSLQTQERNERPEGVNVNSEPEGGESKEWSFHFDMHIDISTRNKTSSSTPPAAAVTRGAAQDDNSEKGLLFKIIELLRFLPLPIGKR</sequence>
<organism evidence="3 4">
    <name type="scientific">Seminavis robusta</name>
    <dbReference type="NCBI Taxonomy" id="568900"/>
    <lineage>
        <taxon>Eukaryota</taxon>
        <taxon>Sar</taxon>
        <taxon>Stramenopiles</taxon>
        <taxon>Ochrophyta</taxon>
        <taxon>Bacillariophyta</taxon>
        <taxon>Bacillariophyceae</taxon>
        <taxon>Bacillariophycidae</taxon>
        <taxon>Naviculales</taxon>
        <taxon>Naviculaceae</taxon>
        <taxon>Seminavis</taxon>
    </lineage>
</organism>
<feature type="region of interest" description="Disordered" evidence="1">
    <location>
        <begin position="92"/>
        <end position="146"/>
    </location>
</feature>
<evidence type="ECO:0000259" key="2">
    <source>
        <dbReference type="Pfam" id="PF04212"/>
    </source>
</evidence>
<dbReference type="InterPro" id="IPR007330">
    <property type="entry name" value="MIT_dom"/>
</dbReference>
<dbReference type="InterPro" id="IPR036181">
    <property type="entry name" value="MIT_dom_sf"/>
</dbReference>
<proteinExistence type="predicted"/>
<evidence type="ECO:0000313" key="4">
    <source>
        <dbReference type="Proteomes" id="UP001153069"/>
    </source>
</evidence>
<dbReference type="SUPFAM" id="SSF116846">
    <property type="entry name" value="MIT domain"/>
    <property type="match status" value="1"/>
</dbReference>
<gene>
    <name evidence="3" type="ORF">SEMRO_168_G074790.1</name>
</gene>
<dbReference type="Proteomes" id="UP001153069">
    <property type="component" value="Unassembled WGS sequence"/>
</dbReference>
<feature type="region of interest" description="Disordered" evidence="1">
    <location>
        <begin position="56"/>
        <end position="76"/>
    </location>
</feature>
<accession>A0A9N8HB32</accession>
<protein>
    <recommendedName>
        <fullName evidence="2">MIT domain-containing protein</fullName>
    </recommendedName>
</protein>
<feature type="compositionally biased region" description="Basic and acidic residues" evidence="1">
    <location>
        <begin position="92"/>
        <end position="104"/>
    </location>
</feature>
<dbReference type="Pfam" id="PF04212">
    <property type="entry name" value="MIT"/>
    <property type="match status" value="1"/>
</dbReference>